<dbReference type="AlphaFoldDB" id="A0A1F8CLG1"/>
<dbReference type="SUPFAM" id="SSF49464">
    <property type="entry name" value="Carboxypeptidase regulatory domain-like"/>
    <property type="match status" value="1"/>
</dbReference>
<reference evidence="2 3" key="1">
    <citation type="journal article" date="2016" name="Nat. Commun.">
        <title>Thousands of microbial genomes shed light on interconnected biogeochemical processes in an aquifer system.</title>
        <authorList>
            <person name="Anantharaman K."/>
            <person name="Brown C.T."/>
            <person name="Hug L.A."/>
            <person name="Sharon I."/>
            <person name="Castelle C.J."/>
            <person name="Probst A.J."/>
            <person name="Thomas B.C."/>
            <person name="Singh A."/>
            <person name="Wilkins M.J."/>
            <person name="Karaoz U."/>
            <person name="Brodie E.L."/>
            <person name="Williams K.H."/>
            <person name="Hubbard S.S."/>
            <person name="Banfield J.F."/>
        </authorList>
    </citation>
    <scope>NUCLEOTIDE SEQUENCE [LARGE SCALE GENOMIC DNA]</scope>
</reference>
<sequence length="322" mass="34551">MTLKQFFQLAGGGLFSLLFYASPLHPLIKWPFVIFFALLGVALAFLPLEERPLEKWIIAFFRSVYSPTLFYWQKTEVAPIYFQEEAQVPEEKIISAGGEAGLKAYLASTQKSPFFEKLEEAEQGFLGKMNDLFGPGSAPSGEVKVASSPVSQPTAPSMKPLGGLNVSVEEKPTQPGAFAPEAKLSNVGQTMGSAGTLSGKGTHVQFSLGSAPPGPPSVANTVVGQILDTEGKIIEGAILEIRDAAGRPVRALKSNKLGHFLIVTPLQTGRYEIITEKDGFSFEPITFDALGEIIPPMQVTGKFIPKVVSVEAPEATVLPISK</sequence>
<dbReference type="Proteomes" id="UP000177855">
    <property type="component" value="Unassembled WGS sequence"/>
</dbReference>
<dbReference type="InterPro" id="IPR008969">
    <property type="entry name" value="CarboxyPept-like_regulatory"/>
</dbReference>
<evidence type="ECO:0008006" key="4">
    <source>
        <dbReference type="Google" id="ProtNLM"/>
    </source>
</evidence>
<keyword evidence="1" id="KW-1133">Transmembrane helix</keyword>
<dbReference type="EMBL" id="MGHS01000015">
    <property type="protein sequence ID" value="OGM76906.1"/>
    <property type="molecule type" value="Genomic_DNA"/>
</dbReference>
<keyword evidence="1" id="KW-0812">Transmembrane</keyword>
<proteinExistence type="predicted"/>
<comment type="caution">
    <text evidence="2">The sequence shown here is derived from an EMBL/GenBank/DDBJ whole genome shotgun (WGS) entry which is preliminary data.</text>
</comment>
<accession>A0A1F8CLG1</accession>
<keyword evidence="1" id="KW-0472">Membrane</keyword>
<gene>
    <name evidence="2" type="ORF">A2210_00045</name>
</gene>
<evidence type="ECO:0000313" key="2">
    <source>
        <dbReference type="EMBL" id="OGM76906.1"/>
    </source>
</evidence>
<feature type="transmembrane region" description="Helical" evidence="1">
    <location>
        <begin position="31"/>
        <end position="48"/>
    </location>
</feature>
<protein>
    <recommendedName>
        <fullName evidence="4">Carboxypeptidase regulatory-like domain-containing protein</fullName>
    </recommendedName>
</protein>
<organism evidence="2 3">
    <name type="scientific">Candidatus Woesebacteria bacterium RIFOXYA1_FULL_40_18</name>
    <dbReference type="NCBI Taxonomy" id="1802532"/>
    <lineage>
        <taxon>Bacteria</taxon>
        <taxon>Candidatus Woeseibacteriota</taxon>
    </lineage>
</organism>
<dbReference type="STRING" id="1802532.A2210_00045"/>
<evidence type="ECO:0000313" key="3">
    <source>
        <dbReference type="Proteomes" id="UP000177855"/>
    </source>
</evidence>
<evidence type="ECO:0000256" key="1">
    <source>
        <dbReference type="SAM" id="Phobius"/>
    </source>
</evidence>
<name>A0A1F8CLG1_9BACT</name>